<comment type="caution">
    <text evidence="1">The sequence shown here is derived from an EMBL/GenBank/DDBJ whole genome shotgun (WGS) entry which is preliminary data.</text>
</comment>
<name>A0ABQ8UGL5_9EUKA</name>
<dbReference type="Proteomes" id="UP001141327">
    <property type="component" value="Unassembled WGS sequence"/>
</dbReference>
<evidence type="ECO:0000313" key="2">
    <source>
        <dbReference type="Proteomes" id="UP001141327"/>
    </source>
</evidence>
<reference evidence="1" key="1">
    <citation type="journal article" date="2022" name="bioRxiv">
        <title>Genomics of Preaxostyla Flagellates Illuminates Evolutionary Transitions and the Path Towards Mitochondrial Loss.</title>
        <authorList>
            <person name="Novak L.V.F."/>
            <person name="Treitli S.C."/>
            <person name="Pyrih J."/>
            <person name="Halakuc P."/>
            <person name="Pipaliya S.V."/>
            <person name="Vacek V."/>
            <person name="Brzon O."/>
            <person name="Soukal P."/>
            <person name="Eme L."/>
            <person name="Dacks J.B."/>
            <person name="Karnkowska A."/>
            <person name="Elias M."/>
            <person name="Hampl V."/>
        </authorList>
    </citation>
    <scope>NUCLEOTIDE SEQUENCE</scope>
    <source>
        <strain evidence="1">RCP-MX</strain>
    </source>
</reference>
<gene>
    <name evidence="1" type="ORF">PAPYR_5952</name>
</gene>
<dbReference type="InterPro" id="IPR027417">
    <property type="entry name" value="P-loop_NTPase"/>
</dbReference>
<dbReference type="Gene3D" id="3.40.50.300">
    <property type="entry name" value="P-loop containing nucleotide triphosphate hydrolases"/>
    <property type="match status" value="1"/>
</dbReference>
<evidence type="ECO:0000313" key="1">
    <source>
        <dbReference type="EMBL" id="KAJ4458395.1"/>
    </source>
</evidence>
<proteinExistence type="predicted"/>
<organism evidence="1 2">
    <name type="scientific">Paratrimastix pyriformis</name>
    <dbReference type="NCBI Taxonomy" id="342808"/>
    <lineage>
        <taxon>Eukaryota</taxon>
        <taxon>Metamonada</taxon>
        <taxon>Preaxostyla</taxon>
        <taxon>Paratrimastigidae</taxon>
        <taxon>Paratrimastix</taxon>
    </lineage>
</organism>
<dbReference type="EMBL" id="JAPMOS010000030">
    <property type="protein sequence ID" value="KAJ4458395.1"/>
    <property type="molecule type" value="Genomic_DNA"/>
</dbReference>
<protein>
    <submittedName>
        <fullName evidence="1">Uncharacterized protein</fullName>
    </submittedName>
</protein>
<sequence length="167" mass="18360">MGLREEDFHITFTFQSAGCKQIFHYPSGSRCCGASSGHPAPCPRDDKQKLNILVFGIAGAGKSSLINGFATILSTNPATLSSPWPCWGRRPRHAHPAAAPVRRGGRTFNFNLWDTWGLTAETWNSMELKRVMEGQFPSGWEMSQMDAESVALLAQGASTRHLRAPTR</sequence>
<accession>A0ABQ8UGL5</accession>
<dbReference type="SUPFAM" id="SSF52540">
    <property type="entry name" value="P-loop containing nucleoside triphosphate hydrolases"/>
    <property type="match status" value="1"/>
</dbReference>
<keyword evidence="2" id="KW-1185">Reference proteome</keyword>